<protein>
    <recommendedName>
        <fullName evidence="4">Tyr recombinase domain-containing protein</fullName>
    </recommendedName>
</protein>
<reference evidence="2" key="1">
    <citation type="submission" date="2022-08" db="UniProtKB">
        <authorList>
            <consortium name="EnsemblMetazoa"/>
        </authorList>
    </citation>
    <scope>IDENTIFICATION</scope>
    <source>
        <strain evidence="2">05x7-T-G4-1.051#20</strain>
    </source>
</reference>
<dbReference type="GO" id="GO:0003677">
    <property type="term" value="F:DNA binding"/>
    <property type="evidence" value="ECO:0007669"/>
    <property type="project" value="InterPro"/>
</dbReference>
<keyword evidence="1" id="KW-0233">DNA recombination</keyword>
<dbReference type="SUPFAM" id="SSF56349">
    <property type="entry name" value="DNA breaking-rejoining enzymes"/>
    <property type="match status" value="1"/>
</dbReference>
<name>A0A8W8NS92_MAGGI</name>
<dbReference type="Gene3D" id="1.10.443.10">
    <property type="entry name" value="Intergrase catalytic core"/>
    <property type="match status" value="1"/>
</dbReference>
<dbReference type="AlphaFoldDB" id="A0A8W8NS92"/>
<sequence>MGELVHNSLQDPGHAIQYGDVTYLAHNNTVHIFLRHSKTDQEGKGSSISLTPTLLPICPVRIVQSFMQARPTNPGAFFCHLSGRPVTRYQVASVFNLALKKLGLDNQSYKPHSFRIGAASAAWVSGTSAHDIASKGRWKSHCPRTIWVLGSSIVKHAFCYARKSQYGANLELDRHNATIFWQGKGGMRVEEICSKVKTLLKVQNAPHMLVIHCGGNNIPASKGAKIANTGMFCKEKVHLSGMGNDMFLYRLQQALQAFLNDSSVKVSPRDGQNGPWLRYD</sequence>
<dbReference type="PANTHER" id="PTHR34605:SF3">
    <property type="entry name" value="P CELL-TYPE AGGLUTINATION PROTEIN MAP4-LIKE-RELATED"/>
    <property type="match status" value="1"/>
</dbReference>
<dbReference type="PANTHER" id="PTHR34605">
    <property type="entry name" value="PHAGE_INTEGRASE DOMAIN-CONTAINING PROTEIN"/>
    <property type="match status" value="1"/>
</dbReference>
<organism evidence="2 3">
    <name type="scientific">Magallana gigas</name>
    <name type="common">Pacific oyster</name>
    <name type="synonym">Crassostrea gigas</name>
    <dbReference type="NCBI Taxonomy" id="29159"/>
    <lineage>
        <taxon>Eukaryota</taxon>
        <taxon>Metazoa</taxon>
        <taxon>Spiralia</taxon>
        <taxon>Lophotrochozoa</taxon>
        <taxon>Mollusca</taxon>
        <taxon>Bivalvia</taxon>
        <taxon>Autobranchia</taxon>
        <taxon>Pteriomorphia</taxon>
        <taxon>Ostreida</taxon>
        <taxon>Ostreoidea</taxon>
        <taxon>Ostreidae</taxon>
        <taxon>Magallana</taxon>
    </lineage>
</organism>
<dbReference type="InterPro" id="IPR011010">
    <property type="entry name" value="DNA_brk_join_enz"/>
</dbReference>
<dbReference type="GO" id="GO:0006310">
    <property type="term" value="P:DNA recombination"/>
    <property type="evidence" value="ECO:0007669"/>
    <property type="project" value="UniProtKB-KW"/>
</dbReference>
<evidence type="ECO:0000313" key="3">
    <source>
        <dbReference type="Proteomes" id="UP000005408"/>
    </source>
</evidence>
<evidence type="ECO:0008006" key="4">
    <source>
        <dbReference type="Google" id="ProtNLM"/>
    </source>
</evidence>
<accession>A0A8W8NS92</accession>
<dbReference type="InterPro" id="IPR013762">
    <property type="entry name" value="Integrase-like_cat_sf"/>
</dbReference>
<dbReference type="Proteomes" id="UP000005408">
    <property type="component" value="Unassembled WGS sequence"/>
</dbReference>
<evidence type="ECO:0000313" key="2">
    <source>
        <dbReference type="EnsemblMetazoa" id="G9167.1:cds"/>
    </source>
</evidence>
<dbReference type="InterPro" id="IPR052925">
    <property type="entry name" value="Phage_Integrase-like_Recomb"/>
</dbReference>
<dbReference type="SUPFAM" id="SSF52266">
    <property type="entry name" value="SGNH hydrolase"/>
    <property type="match status" value="1"/>
</dbReference>
<dbReference type="GO" id="GO:0015074">
    <property type="term" value="P:DNA integration"/>
    <property type="evidence" value="ECO:0007669"/>
    <property type="project" value="InterPro"/>
</dbReference>
<proteinExistence type="predicted"/>
<dbReference type="EnsemblMetazoa" id="G9167.1">
    <property type="protein sequence ID" value="G9167.1:cds"/>
    <property type="gene ID" value="G9167"/>
</dbReference>
<evidence type="ECO:0000256" key="1">
    <source>
        <dbReference type="ARBA" id="ARBA00023172"/>
    </source>
</evidence>
<keyword evidence="3" id="KW-1185">Reference proteome</keyword>